<evidence type="ECO:0000313" key="3">
    <source>
        <dbReference type="Proteomes" id="UP000824469"/>
    </source>
</evidence>
<gene>
    <name evidence="2" type="ORF">KI387_016643</name>
</gene>
<organism evidence="2 3">
    <name type="scientific">Taxus chinensis</name>
    <name type="common">Chinese yew</name>
    <name type="synonym">Taxus wallichiana var. chinensis</name>
    <dbReference type="NCBI Taxonomy" id="29808"/>
    <lineage>
        <taxon>Eukaryota</taxon>
        <taxon>Viridiplantae</taxon>
        <taxon>Streptophyta</taxon>
        <taxon>Embryophyta</taxon>
        <taxon>Tracheophyta</taxon>
        <taxon>Spermatophyta</taxon>
        <taxon>Pinopsida</taxon>
        <taxon>Pinidae</taxon>
        <taxon>Conifers II</taxon>
        <taxon>Cupressales</taxon>
        <taxon>Taxaceae</taxon>
        <taxon>Taxus</taxon>
    </lineage>
</organism>
<sequence length="106" mass="12216">MSQKVQRMKLLHPFCDHPILSVQKLRVHSFVESGSRIELNCFSMRLINTAEKEKDTDKGTITKRNSGRVPKTRQKQMVTKVSNLEEKRTLDIGNTMTENDISEVMP</sequence>
<accession>A0AA38GHQ6</accession>
<evidence type="ECO:0000256" key="1">
    <source>
        <dbReference type="SAM" id="MobiDB-lite"/>
    </source>
</evidence>
<dbReference type="EMBL" id="JAHRHJ020000003">
    <property type="protein sequence ID" value="KAH9322004.1"/>
    <property type="molecule type" value="Genomic_DNA"/>
</dbReference>
<keyword evidence="3" id="KW-1185">Reference proteome</keyword>
<comment type="caution">
    <text evidence="2">The sequence shown here is derived from an EMBL/GenBank/DDBJ whole genome shotgun (WGS) entry which is preliminary data.</text>
</comment>
<protein>
    <submittedName>
        <fullName evidence="2">Uncharacterized protein</fullName>
    </submittedName>
</protein>
<dbReference type="AlphaFoldDB" id="A0AA38GHQ6"/>
<dbReference type="Proteomes" id="UP000824469">
    <property type="component" value="Unassembled WGS sequence"/>
</dbReference>
<proteinExistence type="predicted"/>
<reference evidence="2 3" key="1">
    <citation type="journal article" date="2021" name="Nat. Plants">
        <title>The Taxus genome provides insights into paclitaxel biosynthesis.</title>
        <authorList>
            <person name="Xiong X."/>
            <person name="Gou J."/>
            <person name="Liao Q."/>
            <person name="Li Y."/>
            <person name="Zhou Q."/>
            <person name="Bi G."/>
            <person name="Li C."/>
            <person name="Du R."/>
            <person name="Wang X."/>
            <person name="Sun T."/>
            <person name="Guo L."/>
            <person name="Liang H."/>
            <person name="Lu P."/>
            <person name="Wu Y."/>
            <person name="Zhang Z."/>
            <person name="Ro D.K."/>
            <person name="Shang Y."/>
            <person name="Huang S."/>
            <person name="Yan J."/>
        </authorList>
    </citation>
    <scope>NUCLEOTIDE SEQUENCE [LARGE SCALE GENOMIC DNA]</scope>
    <source>
        <strain evidence="2">Ta-2019</strain>
    </source>
</reference>
<name>A0AA38GHQ6_TAXCH</name>
<feature type="non-terminal residue" evidence="2">
    <location>
        <position position="106"/>
    </location>
</feature>
<feature type="region of interest" description="Disordered" evidence="1">
    <location>
        <begin position="55"/>
        <end position="77"/>
    </location>
</feature>
<evidence type="ECO:0000313" key="2">
    <source>
        <dbReference type="EMBL" id="KAH9322004.1"/>
    </source>
</evidence>